<accession>A0AAV7WD79</accession>
<feature type="region of interest" description="Disordered" evidence="1">
    <location>
        <begin position="1"/>
        <end position="66"/>
    </location>
</feature>
<comment type="caution">
    <text evidence="2">The sequence shown here is derived from an EMBL/GenBank/DDBJ whole genome shotgun (WGS) entry which is preliminary data.</text>
</comment>
<gene>
    <name evidence="2" type="ORF">NDU88_006664</name>
</gene>
<keyword evidence="3" id="KW-1185">Reference proteome</keyword>
<feature type="region of interest" description="Disordered" evidence="1">
    <location>
        <begin position="99"/>
        <end position="147"/>
    </location>
</feature>
<name>A0AAV7WD79_PLEWA</name>
<dbReference type="EMBL" id="JANPWB010000002">
    <property type="protein sequence ID" value="KAJ1211303.1"/>
    <property type="molecule type" value="Genomic_DNA"/>
</dbReference>
<reference evidence="2" key="1">
    <citation type="journal article" date="2022" name="bioRxiv">
        <title>Sequencing and chromosome-scale assembly of the giantPleurodeles waltlgenome.</title>
        <authorList>
            <person name="Brown T."/>
            <person name="Elewa A."/>
            <person name="Iarovenko S."/>
            <person name="Subramanian E."/>
            <person name="Araus A.J."/>
            <person name="Petzold A."/>
            <person name="Susuki M."/>
            <person name="Suzuki K.-i.T."/>
            <person name="Hayashi T."/>
            <person name="Toyoda A."/>
            <person name="Oliveira C."/>
            <person name="Osipova E."/>
            <person name="Leigh N.D."/>
            <person name="Simon A."/>
            <person name="Yun M.H."/>
        </authorList>
    </citation>
    <scope>NUCLEOTIDE SEQUENCE</scope>
    <source>
        <strain evidence="2">20211129_DDA</strain>
        <tissue evidence="2">Liver</tissue>
    </source>
</reference>
<feature type="compositionally biased region" description="Low complexity" evidence="1">
    <location>
        <begin position="9"/>
        <end position="28"/>
    </location>
</feature>
<proteinExistence type="predicted"/>
<dbReference type="Proteomes" id="UP001066276">
    <property type="component" value="Chromosome 1_2"/>
</dbReference>
<organism evidence="2 3">
    <name type="scientific">Pleurodeles waltl</name>
    <name type="common">Iberian ribbed newt</name>
    <dbReference type="NCBI Taxonomy" id="8319"/>
    <lineage>
        <taxon>Eukaryota</taxon>
        <taxon>Metazoa</taxon>
        <taxon>Chordata</taxon>
        <taxon>Craniata</taxon>
        <taxon>Vertebrata</taxon>
        <taxon>Euteleostomi</taxon>
        <taxon>Amphibia</taxon>
        <taxon>Batrachia</taxon>
        <taxon>Caudata</taxon>
        <taxon>Salamandroidea</taxon>
        <taxon>Salamandridae</taxon>
        <taxon>Pleurodelinae</taxon>
        <taxon>Pleurodeles</taxon>
    </lineage>
</organism>
<evidence type="ECO:0000256" key="1">
    <source>
        <dbReference type="SAM" id="MobiDB-lite"/>
    </source>
</evidence>
<sequence>MGPPHTRQSGRGAPPSSSFGRSGGPSRACTTRPSPSLHAHTTRERVPRSSGQLERGTASLRRPFGARAPRSLVAAQEEFPISGDVDSLRAGPALAGVAGGTRLPPLPSGSPQGSSLARSGGQSPTRMALPVPSPQVHLTRESSPPRPARVPAAILVAASVQFSSLRGRRGSEARSFFVCTYRGALRDDRRCRTTLGMAIVSGG</sequence>
<evidence type="ECO:0000313" key="3">
    <source>
        <dbReference type="Proteomes" id="UP001066276"/>
    </source>
</evidence>
<dbReference type="AlphaFoldDB" id="A0AAV7WD79"/>
<evidence type="ECO:0000313" key="2">
    <source>
        <dbReference type="EMBL" id="KAJ1211303.1"/>
    </source>
</evidence>
<protein>
    <submittedName>
        <fullName evidence="2">Uncharacterized protein</fullName>
    </submittedName>
</protein>